<protein>
    <submittedName>
        <fullName evidence="2">Uncharacterized protein</fullName>
    </submittedName>
</protein>
<feature type="transmembrane region" description="Helical" evidence="1">
    <location>
        <begin position="57"/>
        <end position="77"/>
    </location>
</feature>
<keyword evidence="1" id="KW-1133">Transmembrane helix</keyword>
<dbReference type="AlphaFoldDB" id="A0A0E9SK06"/>
<reference evidence="2" key="2">
    <citation type="journal article" date="2015" name="Fish Shellfish Immunol.">
        <title>Early steps in the European eel (Anguilla anguilla)-Vibrio vulnificus interaction in the gills: Role of the RtxA13 toxin.</title>
        <authorList>
            <person name="Callol A."/>
            <person name="Pajuelo D."/>
            <person name="Ebbesson L."/>
            <person name="Teles M."/>
            <person name="MacKenzie S."/>
            <person name="Amaro C."/>
        </authorList>
    </citation>
    <scope>NUCLEOTIDE SEQUENCE</scope>
</reference>
<proteinExistence type="predicted"/>
<reference evidence="2" key="1">
    <citation type="submission" date="2014-11" db="EMBL/GenBank/DDBJ databases">
        <authorList>
            <person name="Amaro Gonzalez C."/>
        </authorList>
    </citation>
    <scope>NUCLEOTIDE SEQUENCE</scope>
</reference>
<dbReference type="EMBL" id="GBXM01067572">
    <property type="protein sequence ID" value="JAH41005.1"/>
    <property type="molecule type" value="Transcribed_RNA"/>
</dbReference>
<evidence type="ECO:0000256" key="1">
    <source>
        <dbReference type="SAM" id="Phobius"/>
    </source>
</evidence>
<sequence length="90" mass="10366">MWTCLSCFGSSSCCITQLWTDDRTFSLRMLWCRAEFMVPSILARFPGPEAAKHAHPITLPLLRLTVAMMFWLYLLYARHDGTCIVQKVPL</sequence>
<keyword evidence="1" id="KW-0472">Membrane</keyword>
<name>A0A0E9SK06_ANGAN</name>
<evidence type="ECO:0000313" key="2">
    <source>
        <dbReference type="EMBL" id="JAH41005.1"/>
    </source>
</evidence>
<accession>A0A0E9SK06</accession>
<keyword evidence="1" id="KW-0812">Transmembrane</keyword>
<organism evidence="2">
    <name type="scientific">Anguilla anguilla</name>
    <name type="common">European freshwater eel</name>
    <name type="synonym">Muraena anguilla</name>
    <dbReference type="NCBI Taxonomy" id="7936"/>
    <lineage>
        <taxon>Eukaryota</taxon>
        <taxon>Metazoa</taxon>
        <taxon>Chordata</taxon>
        <taxon>Craniata</taxon>
        <taxon>Vertebrata</taxon>
        <taxon>Euteleostomi</taxon>
        <taxon>Actinopterygii</taxon>
        <taxon>Neopterygii</taxon>
        <taxon>Teleostei</taxon>
        <taxon>Anguilliformes</taxon>
        <taxon>Anguillidae</taxon>
        <taxon>Anguilla</taxon>
    </lineage>
</organism>